<keyword evidence="4" id="KW-1185">Reference proteome</keyword>
<dbReference type="InterPro" id="IPR037069">
    <property type="entry name" value="AcylCoA_DH/ox_N_sf"/>
</dbReference>
<dbReference type="AlphaFoldDB" id="A0A7X0FME0"/>
<evidence type="ECO:0000313" key="4">
    <source>
        <dbReference type="Proteomes" id="UP000537775"/>
    </source>
</evidence>
<comment type="caution">
    <text evidence="3">The sequence shown here is derived from an EMBL/GenBank/DDBJ whole genome shotgun (WGS) entry which is preliminary data.</text>
</comment>
<dbReference type="Proteomes" id="UP000537775">
    <property type="component" value="Unassembled WGS sequence"/>
</dbReference>
<dbReference type="InterPro" id="IPR009100">
    <property type="entry name" value="AcylCoA_DH/oxidase_NM_dom_sf"/>
</dbReference>
<dbReference type="PANTHER" id="PTHR43884:SF12">
    <property type="entry name" value="ISOVALERYL-COA DEHYDROGENASE, MITOCHONDRIAL-RELATED"/>
    <property type="match status" value="1"/>
</dbReference>
<name>A0A7X0FME0_9MICO</name>
<accession>A0A7X0FME0</accession>
<organism evidence="3 4">
    <name type="scientific">Microbacterium thalassium</name>
    <dbReference type="NCBI Taxonomy" id="362649"/>
    <lineage>
        <taxon>Bacteria</taxon>
        <taxon>Bacillati</taxon>
        <taxon>Actinomycetota</taxon>
        <taxon>Actinomycetes</taxon>
        <taxon>Micrococcales</taxon>
        <taxon>Microbacteriaceae</taxon>
        <taxon>Microbacterium</taxon>
    </lineage>
</organism>
<evidence type="ECO:0000313" key="3">
    <source>
        <dbReference type="EMBL" id="MBB6390193.1"/>
    </source>
</evidence>
<reference evidence="3 4" key="1">
    <citation type="submission" date="2020-08" db="EMBL/GenBank/DDBJ databases">
        <title>Sequencing the genomes of 1000 actinobacteria strains.</title>
        <authorList>
            <person name="Klenk H.-P."/>
        </authorList>
    </citation>
    <scope>NUCLEOTIDE SEQUENCE [LARGE SCALE GENOMIC DNA]</scope>
    <source>
        <strain evidence="3 4">DSM 12511</strain>
    </source>
</reference>
<gene>
    <name evidence="3" type="ORF">HD594_000506</name>
</gene>
<dbReference type="SUPFAM" id="SSF56645">
    <property type="entry name" value="Acyl-CoA dehydrogenase NM domain-like"/>
    <property type="match status" value="1"/>
</dbReference>
<evidence type="ECO:0000259" key="2">
    <source>
        <dbReference type="Pfam" id="PF08028"/>
    </source>
</evidence>
<keyword evidence="1" id="KW-0560">Oxidoreductase</keyword>
<dbReference type="InterPro" id="IPR046373">
    <property type="entry name" value="Acyl-CoA_Oxase/DH_mid-dom_sf"/>
</dbReference>
<sequence length="402" mass="42829">MSLISEPQTLESTQSVAQTMRKLESVATALAAEAAETEAQQKLTDRAIELLIEAGVTRVFLPKELGGMGLFPGEALPILDRVARIDGSIGWVNTIFAAGGHMIDYLEYEPAREIIDSGEPLFGAVSNGAATAVAVDGGWSLTGSYRYASGSKHARFIFTPAQKLVDGEPVQGPPAMFAVPTSEISYGEGWDTIGLRGTGSVDFTFTDVFVPAAHEAVVLGAPILGGDEALGGVGLLIPLMHLGFATGITRRILDDAAANANRPPSRPGAKRQADNDRFRIEYAQLEMKARAARALVTEVLADIDDTLREGCGLSREQTSMLMGANIHTHDIAREVAEWAYRRGGGTTLRAGDAQRAIRDALAGVQHFIVDDSHMSNVGWDLLGAPDNYIWMGPTFGPIPGTE</sequence>
<dbReference type="Gene3D" id="2.40.110.10">
    <property type="entry name" value="Butyryl-CoA Dehydrogenase, subunit A, domain 2"/>
    <property type="match status" value="1"/>
</dbReference>
<dbReference type="InterPro" id="IPR013107">
    <property type="entry name" value="Acyl-CoA_DH_C"/>
</dbReference>
<dbReference type="Gene3D" id="1.10.540.10">
    <property type="entry name" value="Acyl-CoA dehydrogenase/oxidase, N-terminal domain"/>
    <property type="match status" value="1"/>
</dbReference>
<dbReference type="PIRSF" id="PIRSF016578">
    <property type="entry name" value="HsaA"/>
    <property type="match status" value="1"/>
</dbReference>
<dbReference type="Pfam" id="PF08028">
    <property type="entry name" value="Acyl-CoA_dh_2"/>
    <property type="match status" value="1"/>
</dbReference>
<dbReference type="EMBL" id="JACHML010000001">
    <property type="protein sequence ID" value="MBB6390193.1"/>
    <property type="molecule type" value="Genomic_DNA"/>
</dbReference>
<dbReference type="SUPFAM" id="SSF47203">
    <property type="entry name" value="Acyl-CoA dehydrogenase C-terminal domain-like"/>
    <property type="match status" value="1"/>
</dbReference>
<evidence type="ECO:0000256" key="1">
    <source>
        <dbReference type="ARBA" id="ARBA00023002"/>
    </source>
</evidence>
<dbReference type="Gene3D" id="1.20.140.10">
    <property type="entry name" value="Butyryl-CoA Dehydrogenase, subunit A, domain 3"/>
    <property type="match status" value="1"/>
</dbReference>
<feature type="domain" description="Acyl-CoA dehydrogenase C-terminal" evidence="2">
    <location>
        <begin position="240"/>
        <end position="370"/>
    </location>
</feature>
<dbReference type="GO" id="GO:0050660">
    <property type="term" value="F:flavin adenine dinucleotide binding"/>
    <property type="evidence" value="ECO:0007669"/>
    <property type="project" value="InterPro"/>
</dbReference>
<dbReference type="GO" id="GO:0003995">
    <property type="term" value="F:acyl-CoA dehydrogenase activity"/>
    <property type="evidence" value="ECO:0007669"/>
    <property type="project" value="TreeGrafter"/>
</dbReference>
<dbReference type="InterPro" id="IPR036250">
    <property type="entry name" value="AcylCo_DH-like_C"/>
</dbReference>
<dbReference type="RefSeq" id="WP_184749446.1">
    <property type="nucleotide sequence ID" value="NZ_BAAAJR010000003.1"/>
</dbReference>
<protein>
    <submittedName>
        <fullName evidence="3">Alkylation response protein AidB-like acyl-CoA dehydrogenase</fullName>
    </submittedName>
</protein>
<dbReference type="PANTHER" id="PTHR43884">
    <property type="entry name" value="ACYL-COA DEHYDROGENASE"/>
    <property type="match status" value="1"/>
</dbReference>
<proteinExistence type="predicted"/>